<dbReference type="PANTHER" id="PTHR11076">
    <property type="entry name" value="DNA REPAIR POLYMERASE UMUC / TRANSFERASE FAMILY MEMBER"/>
    <property type="match status" value="1"/>
</dbReference>
<dbReference type="Gene3D" id="1.10.150.20">
    <property type="entry name" value="5' to 3' exonuclease, C-terminal subdomain"/>
    <property type="match status" value="1"/>
</dbReference>
<dbReference type="Pfam" id="PF11799">
    <property type="entry name" value="IMS_C"/>
    <property type="match status" value="1"/>
</dbReference>
<reference evidence="7" key="1">
    <citation type="journal article" date="2019" name="Int. J. Syst. Evol. Microbiol.">
        <title>The Global Catalogue of Microorganisms (GCM) 10K type strain sequencing project: providing services to taxonomists for standard genome sequencing and annotation.</title>
        <authorList>
            <consortium name="The Broad Institute Genomics Platform"/>
            <consortium name="The Broad Institute Genome Sequencing Center for Infectious Disease"/>
            <person name="Wu L."/>
            <person name="Ma J."/>
        </authorList>
    </citation>
    <scope>NUCLEOTIDE SEQUENCE [LARGE SCALE GENOMIC DNA]</scope>
    <source>
        <strain evidence="7">CCUG 60523</strain>
    </source>
</reference>
<keyword evidence="4" id="KW-0963">Cytoplasm</keyword>
<dbReference type="GO" id="GO:0003887">
    <property type="term" value="F:DNA-directed DNA polymerase activity"/>
    <property type="evidence" value="ECO:0007669"/>
    <property type="project" value="UniProtKB-EC"/>
</dbReference>
<keyword evidence="4 6" id="KW-0808">Transferase</keyword>
<comment type="catalytic activity">
    <reaction evidence="4">
        <text>DNA(n) + a 2'-deoxyribonucleoside 5'-triphosphate = DNA(n+1) + diphosphate</text>
        <dbReference type="Rhea" id="RHEA:22508"/>
        <dbReference type="Rhea" id="RHEA-COMP:17339"/>
        <dbReference type="Rhea" id="RHEA-COMP:17340"/>
        <dbReference type="ChEBI" id="CHEBI:33019"/>
        <dbReference type="ChEBI" id="CHEBI:61560"/>
        <dbReference type="ChEBI" id="CHEBI:173112"/>
        <dbReference type="EC" id="2.7.7.7"/>
    </reaction>
</comment>
<evidence type="ECO:0000256" key="2">
    <source>
        <dbReference type="ARBA" id="ARBA00022457"/>
    </source>
</evidence>
<keyword evidence="4" id="KW-0235">DNA replication</keyword>
<dbReference type="Gene3D" id="3.30.70.270">
    <property type="match status" value="1"/>
</dbReference>
<name>A0ABV8ASZ0_9BACT</name>
<feature type="site" description="Substrate discrimination" evidence="4">
    <location>
        <position position="19"/>
    </location>
</feature>
<dbReference type="CDD" id="cd03586">
    <property type="entry name" value="PolY_Pol_IV_kappa"/>
    <property type="match status" value="1"/>
</dbReference>
<evidence type="ECO:0000256" key="3">
    <source>
        <dbReference type="ARBA" id="ARBA00022932"/>
    </source>
</evidence>
<dbReference type="HAMAP" id="MF_01113">
    <property type="entry name" value="DNApol_IV"/>
    <property type="match status" value="1"/>
</dbReference>
<dbReference type="InterPro" id="IPR024728">
    <property type="entry name" value="PolY_HhH_motif"/>
</dbReference>
<comment type="subunit">
    <text evidence="4">Monomer.</text>
</comment>
<evidence type="ECO:0000256" key="1">
    <source>
        <dbReference type="ARBA" id="ARBA00010945"/>
    </source>
</evidence>
<dbReference type="InterPro" id="IPR043502">
    <property type="entry name" value="DNA/RNA_pol_sf"/>
</dbReference>
<keyword evidence="4 6" id="KW-0548">Nucleotidyltransferase</keyword>
<keyword evidence="4" id="KW-0227">DNA damage</keyword>
<dbReference type="InterPro" id="IPR043128">
    <property type="entry name" value="Rev_trsase/Diguanyl_cyclase"/>
</dbReference>
<keyword evidence="4" id="KW-0238">DNA-binding</keyword>
<keyword evidence="4" id="KW-0460">Magnesium</keyword>
<dbReference type="SUPFAM" id="SSF56672">
    <property type="entry name" value="DNA/RNA polymerases"/>
    <property type="match status" value="1"/>
</dbReference>
<comment type="function">
    <text evidence="4">Poorly processive, error-prone DNA polymerase involved in untargeted mutagenesis. Copies undamaged DNA at stalled replication forks, which arise in vivo from mismatched or misaligned primer ends. These misaligned primers can be extended by PolIV. Exhibits no 3'-5' exonuclease (proofreading) activity. May be involved in translesional synthesis, in conjunction with the beta clamp from PolIII.</text>
</comment>
<keyword evidence="2 4" id="KW-0515">Mutator protein</keyword>
<sequence>MIQASEIRKIIHVDMDAFYASVEQLDQPEWRGKPLAVGGNAERGVIAAASYEARKYGVRSAMSSILAVKKCPHLIFAKPRFDRYKEISLIIRDIFYEYTDLVEPLSLDEAFLDVTENKKDIKSAILIARQIREAIKEETGLNASAGVSYNKFLAKTASDINKPNGQAVILPQDAEAFLEKLPIERFFGIGKVTTEKMKGFGIHCGADLKQFSLQFLTTKFGKSGLHYFNIVRGVHLSEVQPNRIRKSISAENTFDQDLISLEDMKMGLLPIIKELIRRIEKSGINGRTITLKIKYNDYSVQTRSRTLEQYPDKKQIEELAFEILNQEEIPKPVRLLGLGLSNLNITEEHVHFGKQLLIPFESTED</sequence>
<protein>
    <recommendedName>
        <fullName evidence="4">DNA polymerase IV</fullName>
        <shortName evidence="4">Pol IV</shortName>
        <ecNumber evidence="4">2.7.7.7</ecNumber>
    </recommendedName>
</protein>
<evidence type="ECO:0000259" key="5">
    <source>
        <dbReference type="PROSITE" id="PS50173"/>
    </source>
</evidence>
<comment type="caution">
    <text evidence="6">The sequence shown here is derived from an EMBL/GenBank/DDBJ whole genome shotgun (WGS) entry which is preliminary data.</text>
</comment>
<dbReference type="InterPro" id="IPR022880">
    <property type="entry name" value="DNApol_IV"/>
</dbReference>
<dbReference type="Gene3D" id="3.40.1170.60">
    <property type="match status" value="1"/>
</dbReference>
<evidence type="ECO:0000313" key="6">
    <source>
        <dbReference type="EMBL" id="MFC3880762.1"/>
    </source>
</evidence>
<keyword evidence="4" id="KW-0234">DNA repair</keyword>
<accession>A0ABV8ASZ0</accession>
<dbReference type="InterPro" id="IPR017961">
    <property type="entry name" value="DNA_pol_Y-fam_little_finger"/>
</dbReference>
<dbReference type="PANTHER" id="PTHR11076:SF33">
    <property type="entry name" value="DNA POLYMERASE KAPPA"/>
    <property type="match status" value="1"/>
</dbReference>
<dbReference type="InterPro" id="IPR036775">
    <property type="entry name" value="DNA_pol_Y-fam_lit_finger_sf"/>
</dbReference>
<dbReference type="NCBIfam" id="NF002677">
    <property type="entry name" value="PRK02406.1"/>
    <property type="match status" value="1"/>
</dbReference>
<feature type="active site" evidence="4">
    <location>
        <position position="109"/>
    </location>
</feature>
<gene>
    <name evidence="4 6" type="primary">dinB</name>
    <name evidence="6" type="ORF">ACFOSV_11260</name>
</gene>
<dbReference type="EMBL" id="JBHRZS010000007">
    <property type="protein sequence ID" value="MFC3880762.1"/>
    <property type="molecule type" value="Genomic_DNA"/>
</dbReference>
<comment type="subcellular location">
    <subcellularLocation>
        <location evidence="4">Cytoplasm</location>
    </subcellularLocation>
</comment>
<dbReference type="Gene3D" id="3.30.1490.100">
    <property type="entry name" value="DNA polymerase, Y-family, little finger domain"/>
    <property type="match status" value="1"/>
</dbReference>
<keyword evidence="7" id="KW-1185">Reference proteome</keyword>
<organism evidence="6 7">
    <name type="scientific">Algoriphagus namhaensis</name>
    <dbReference type="NCBI Taxonomy" id="915353"/>
    <lineage>
        <taxon>Bacteria</taxon>
        <taxon>Pseudomonadati</taxon>
        <taxon>Bacteroidota</taxon>
        <taxon>Cytophagia</taxon>
        <taxon>Cytophagales</taxon>
        <taxon>Cyclobacteriaceae</taxon>
        <taxon>Algoriphagus</taxon>
    </lineage>
</organism>
<feature type="binding site" evidence="4">
    <location>
        <position position="14"/>
    </location>
    <ligand>
        <name>Mg(2+)</name>
        <dbReference type="ChEBI" id="CHEBI:18420"/>
    </ligand>
</feature>
<proteinExistence type="inferred from homology"/>
<dbReference type="NCBIfam" id="NF010731">
    <property type="entry name" value="PRK14133.1"/>
    <property type="match status" value="1"/>
</dbReference>
<dbReference type="RefSeq" id="WP_377906114.1">
    <property type="nucleotide sequence ID" value="NZ_JBHRZS010000007.1"/>
</dbReference>
<keyword evidence="4" id="KW-0479">Metal-binding</keyword>
<keyword evidence="3 4" id="KW-0239">DNA-directed DNA polymerase</keyword>
<dbReference type="PROSITE" id="PS50173">
    <property type="entry name" value="UMUC"/>
    <property type="match status" value="1"/>
</dbReference>
<feature type="binding site" evidence="4">
    <location>
        <position position="108"/>
    </location>
    <ligand>
        <name>Mg(2+)</name>
        <dbReference type="ChEBI" id="CHEBI:18420"/>
    </ligand>
</feature>
<dbReference type="InterPro" id="IPR050116">
    <property type="entry name" value="DNA_polymerase-Y"/>
</dbReference>
<comment type="similarity">
    <text evidence="1 4">Belongs to the DNA polymerase type-Y family.</text>
</comment>
<feature type="domain" description="UmuC" evidence="5">
    <location>
        <begin position="10"/>
        <end position="190"/>
    </location>
</feature>
<dbReference type="Pfam" id="PF00817">
    <property type="entry name" value="IMS"/>
    <property type="match status" value="1"/>
</dbReference>
<dbReference type="Proteomes" id="UP001595805">
    <property type="component" value="Unassembled WGS sequence"/>
</dbReference>
<comment type="cofactor">
    <cofactor evidence="4">
        <name>Mg(2+)</name>
        <dbReference type="ChEBI" id="CHEBI:18420"/>
    </cofactor>
    <text evidence="4">Binds 2 magnesium ions per subunit.</text>
</comment>
<dbReference type="SUPFAM" id="SSF100879">
    <property type="entry name" value="Lesion bypass DNA polymerase (Y-family), little finger domain"/>
    <property type="match status" value="1"/>
</dbReference>
<dbReference type="Pfam" id="PF11798">
    <property type="entry name" value="IMS_HHH"/>
    <property type="match status" value="1"/>
</dbReference>
<evidence type="ECO:0000313" key="7">
    <source>
        <dbReference type="Proteomes" id="UP001595805"/>
    </source>
</evidence>
<dbReference type="InterPro" id="IPR001126">
    <property type="entry name" value="UmuC"/>
</dbReference>
<evidence type="ECO:0000256" key="4">
    <source>
        <dbReference type="HAMAP-Rule" id="MF_01113"/>
    </source>
</evidence>
<dbReference type="EC" id="2.7.7.7" evidence="4"/>